<dbReference type="Gene3D" id="1.10.287.130">
    <property type="match status" value="1"/>
</dbReference>
<evidence type="ECO:0000313" key="10">
    <source>
        <dbReference type="Proteomes" id="UP000000323"/>
    </source>
</evidence>
<dbReference type="RefSeq" id="WP_012874982.1">
    <property type="nucleotide sequence ID" value="NC_013525.1"/>
</dbReference>
<dbReference type="eggNOG" id="COG2205">
    <property type="taxonomic scope" value="Bacteria"/>
</dbReference>
<evidence type="ECO:0000256" key="1">
    <source>
        <dbReference type="ARBA" id="ARBA00000085"/>
    </source>
</evidence>
<dbReference type="InterPro" id="IPR000014">
    <property type="entry name" value="PAS"/>
</dbReference>
<dbReference type="SUPFAM" id="SSF55874">
    <property type="entry name" value="ATPase domain of HSP90 chaperone/DNA topoisomerase II/histidine kinase"/>
    <property type="match status" value="1"/>
</dbReference>
<evidence type="ECO:0000313" key="9">
    <source>
        <dbReference type="EMBL" id="ACZ41947.1"/>
    </source>
</evidence>
<dbReference type="FunFam" id="3.30.565.10:FF:000006">
    <property type="entry name" value="Sensor histidine kinase WalK"/>
    <property type="match status" value="1"/>
</dbReference>
<dbReference type="InterPro" id="IPR036097">
    <property type="entry name" value="HisK_dim/P_sf"/>
</dbReference>
<dbReference type="HOGENOM" id="CLU_442736_0_0_0"/>
<evidence type="ECO:0000256" key="2">
    <source>
        <dbReference type="ARBA" id="ARBA00012438"/>
    </source>
</evidence>
<evidence type="ECO:0000259" key="8">
    <source>
        <dbReference type="PROSITE" id="PS50109"/>
    </source>
</evidence>
<dbReference type="PRINTS" id="PR00344">
    <property type="entry name" value="BCTRLSENSOR"/>
</dbReference>
<dbReference type="InterPro" id="IPR003661">
    <property type="entry name" value="HisK_dim/P_dom"/>
</dbReference>
<evidence type="ECO:0000256" key="3">
    <source>
        <dbReference type="ARBA" id="ARBA00022553"/>
    </source>
</evidence>
<dbReference type="CDD" id="cd16922">
    <property type="entry name" value="HATPase_EvgS-ArcB-TorS-like"/>
    <property type="match status" value="1"/>
</dbReference>
<dbReference type="Pfam" id="PF02518">
    <property type="entry name" value="HATPase_c"/>
    <property type="match status" value="1"/>
</dbReference>
<feature type="domain" description="Histidine kinase" evidence="8">
    <location>
        <begin position="398"/>
        <end position="617"/>
    </location>
</feature>
<keyword evidence="5 9" id="KW-0418">Kinase</keyword>
<dbReference type="Proteomes" id="UP000000323">
    <property type="component" value="Chromosome 1"/>
</dbReference>
<dbReference type="OrthoDB" id="9770955at2"/>
<dbReference type="FunFam" id="1.10.287.130:FF:000001">
    <property type="entry name" value="Two-component sensor histidine kinase"/>
    <property type="match status" value="1"/>
</dbReference>
<dbReference type="Pfam" id="PF00512">
    <property type="entry name" value="HisKA"/>
    <property type="match status" value="1"/>
</dbReference>
<protein>
    <recommendedName>
        <fullName evidence="2">histidine kinase</fullName>
        <ecNumber evidence="2">2.7.13.3</ecNumber>
    </recommendedName>
</protein>
<dbReference type="PANTHER" id="PTHR43711:SF1">
    <property type="entry name" value="HISTIDINE KINASE 1"/>
    <property type="match status" value="1"/>
</dbReference>
<dbReference type="InterPro" id="IPR004358">
    <property type="entry name" value="Sig_transdc_His_kin-like_C"/>
</dbReference>
<dbReference type="EC" id="2.7.13.3" evidence="2"/>
<proteinExistence type="predicted"/>
<comment type="catalytic activity">
    <reaction evidence="1">
        <text>ATP + protein L-histidine = ADP + protein N-phospho-L-histidine.</text>
        <dbReference type="EC" id="2.7.13.3"/>
    </reaction>
</comment>
<keyword evidence="4 9" id="KW-0808">Transferase</keyword>
<dbReference type="Gene3D" id="3.30.565.10">
    <property type="entry name" value="Histidine kinase-like ATPase, C-terminal domain"/>
    <property type="match status" value="1"/>
</dbReference>
<dbReference type="PROSITE" id="PS50109">
    <property type="entry name" value="HIS_KIN"/>
    <property type="match status" value="1"/>
</dbReference>
<dbReference type="CDD" id="cd00082">
    <property type="entry name" value="HisKA"/>
    <property type="match status" value="1"/>
</dbReference>
<evidence type="ECO:0000256" key="5">
    <source>
        <dbReference type="ARBA" id="ARBA00022777"/>
    </source>
</evidence>
<evidence type="ECO:0000256" key="6">
    <source>
        <dbReference type="ARBA" id="ARBA00023012"/>
    </source>
</evidence>
<dbReference type="KEGG" id="ttr:Tter_1031"/>
<dbReference type="InterPro" id="IPR036890">
    <property type="entry name" value="HATPase_C_sf"/>
</dbReference>
<accession>D1CG91</accession>
<dbReference type="InterPro" id="IPR003594">
    <property type="entry name" value="HATPase_dom"/>
</dbReference>
<reference evidence="10" key="1">
    <citation type="journal article" date="2010" name="Stand. Genomic Sci.">
        <title>Complete genome sequence of 'Thermobaculum terrenum' type strain (YNP1).</title>
        <authorList>
            <person name="Kiss H."/>
            <person name="Cleland D."/>
            <person name="Lapidus A."/>
            <person name="Lucas S."/>
            <person name="Glavina Del Rio T."/>
            <person name="Nolan M."/>
            <person name="Tice H."/>
            <person name="Han C."/>
            <person name="Goodwin L."/>
            <person name="Pitluck S."/>
            <person name="Liolios K."/>
            <person name="Ivanova N."/>
            <person name="Mavromatis K."/>
            <person name="Ovchinnikova G."/>
            <person name="Pati A."/>
            <person name="Chen A."/>
            <person name="Palaniappan K."/>
            <person name="Land M."/>
            <person name="Hauser L."/>
            <person name="Chang Y."/>
            <person name="Jeffries C."/>
            <person name="Lu M."/>
            <person name="Brettin T."/>
            <person name="Detter J."/>
            <person name="Goker M."/>
            <person name="Tindall B."/>
            <person name="Beck B."/>
            <person name="McDermott T."/>
            <person name="Woyke T."/>
            <person name="Bristow J."/>
            <person name="Eisen J."/>
            <person name="Markowitz V."/>
            <person name="Hugenholtz P."/>
            <person name="Kyrpides N."/>
            <person name="Klenk H."/>
            <person name="Cheng J."/>
        </authorList>
    </citation>
    <scope>NUCLEOTIDE SEQUENCE [LARGE SCALE GENOMIC DNA]</scope>
    <source>
        <strain evidence="10">ATCC BAA-798 / YNP1</strain>
    </source>
</reference>
<keyword evidence="3" id="KW-0597">Phosphoprotein</keyword>
<dbReference type="EMBL" id="CP001825">
    <property type="protein sequence ID" value="ACZ41947.1"/>
    <property type="molecule type" value="Genomic_DNA"/>
</dbReference>
<gene>
    <name evidence="9" type="ordered locus">Tter_1031</name>
</gene>
<name>D1CG91_THET1</name>
<sequence length="617" mass="69090">MCIDSDNYNNEYNQIIHEYFIDVVEINTGTKVYETILQICNTLGFKGFTIMERNKEGISIRVPAELRGQIQDRDLDKLARDIFYHSRQKAPTIKSAHVIDNTSNMLVTLGKDKYVVLLSEKANSLPISPNSLEAILQKLLDLDREHCLRSRLLEIVLALNEASDPKQLLVKLYEKLVEFGEHLALAINIPSQETIVYYPENEDIPKIIADAKDAQVLGNILKSFPISKKNASQDSIGTIYVLVDSVSASSPIYMELLEVVELLLPHLYVWVNKYLQVHRIELETEKKNLIFNASSDAILVFSDNRLIQVNPAGKKLLGIDQLGEHLQDLDKICDVGIDEILNLDSPSIIRIETSIGIRELEVRKLEPENPNDNQKIITMRDVTEQRELDRAKSNFISMVSHELRTPLNSVLGFANVILSGATGPLSDRQREFLEYIQASSRHLVQLVSDILDLSRMDAGTFTLHKSKVLPEIIAKQVVSQLSGLAAEQNIELAFLSDKKIPKIEADGRRVEQVLINLVGNAIKFTPPGGKVIVRVRNQGDHVLFSVSDTGPGISEEDMDRIFERFYQPIMNPQAATKGTGLGLAIAKSLVEQHGGKIWVDSTPGQGATFYFTLPIKP</sequence>
<dbReference type="SMART" id="SM00388">
    <property type="entry name" value="HisKA"/>
    <property type="match status" value="1"/>
</dbReference>
<dbReference type="SMART" id="SM00387">
    <property type="entry name" value="HATPase_c"/>
    <property type="match status" value="1"/>
</dbReference>
<dbReference type="InterPro" id="IPR050736">
    <property type="entry name" value="Sensor_HK_Regulatory"/>
</dbReference>
<evidence type="ECO:0000256" key="7">
    <source>
        <dbReference type="ARBA" id="ARBA00023136"/>
    </source>
</evidence>
<dbReference type="InterPro" id="IPR005467">
    <property type="entry name" value="His_kinase_dom"/>
</dbReference>
<dbReference type="AlphaFoldDB" id="D1CG91"/>
<dbReference type="SUPFAM" id="SSF47384">
    <property type="entry name" value="Homodimeric domain of signal transducing histidine kinase"/>
    <property type="match status" value="1"/>
</dbReference>
<keyword evidence="10" id="KW-1185">Reference proteome</keyword>
<dbReference type="STRING" id="525904.Tter_1031"/>
<organism evidence="9 10">
    <name type="scientific">Thermobaculum terrenum (strain ATCC BAA-798 / CCMEE 7001 / YNP1)</name>
    <dbReference type="NCBI Taxonomy" id="525904"/>
    <lineage>
        <taxon>Bacteria</taxon>
        <taxon>Bacillati</taxon>
        <taxon>Chloroflexota</taxon>
        <taxon>Chloroflexia</taxon>
        <taxon>Candidatus Thermobaculales</taxon>
        <taxon>Candidatus Thermobaculaceae</taxon>
        <taxon>Thermobaculum</taxon>
    </lineage>
</organism>
<keyword evidence="7" id="KW-0472">Membrane</keyword>
<dbReference type="Pfam" id="PF13188">
    <property type="entry name" value="PAS_8"/>
    <property type="match status" value="1"/>
</dbReference>
<dbReference type="GO" id="GO:0000155">
    <property type="term" value="F:phosphorelay sensor kinase activity"/>
    <property type="evidence" value="ECO:0007669"/>
    <property type="project" value="InterPro"/>
</dbReference>
<dbReference type="PANTHER" id="PTHR43711">
    <property type="entry name" value="TWO-COMPONENT HISTIDINE KINASE"/>
    <property type="match status" value="1"/>
</dbReference>
<keyword evidence="6" id="KW-0902">Two-component regulatory system</keyword>
<evidence type="ECO:0000256" key="4">
    <source>
        <dbReference type="ARBA" id="ARBA00022679"/>
    </source>
</evidence>